<organism evidence="7 8">
    <name type="scientific">Undibacterium nitidum</name>
    <dbReference type="NCBI Taxonomy" id="2762298"/>
    <lineage>
        <taxon>Bacteria</taxon>
        <taxon>Pseudomonadati</taxon>
        <taxon>Pseudomonadota</taxon>
        <taxon>Betaproteobacteria</taxon>
        <taxon>Burkholderiales</taxon>
        <taxon>Oxalobacteraceae</taxon>
        <taxon>Undibacterium</taxon>
    </lineage>
</organism>
<keyword evidence="4 5" id="KW-0472">Membrane</keyword>
<evidence type="ECO:0000256" key="3">
    <source>
        <dbReference type="ARBA" id="ARBA00022989"/>
    </source>
</evidence>
<dbReference type="GO" id="GO:0016020">
    <property type="term" value="C:membrane"/>
    <property type="evidence" value="ECO:0007669"/>
    <property type="project" value="UniProtKB-SubCell"/>
</dbReference>
<dbReference type="InterPro" id="IPR006977">
    <property type="entry name" value="Yip1_dom"/>
</dbReference>
<keyword evidence="2 5" id="KW-0812">Transmembrane</keyword>
<comment type="caution">
    <text evidence="7">The sequence shown here is derived from an EMBL/GenBank/DDBJ whole genome shotgun (WGS) entry which is preliminary data.</text>
</comment>
<evidence type="ECO:0000256" key="1">
    <source>
        <dbReference type="ARBA" id="ARBA00004141"/>
    </source>
</evidence>
<evidence type="ECO:0000313" key="7">
    <source>
        <dbReference type="EMBL" id="MBC3883443.1"/>
    </source>
</evidence>
<feature type="domain" description="Yip1" evidence="6">
    <location>
        <begin position="11"/>
        <end position="224"/>
    </location>
</feature>
<accession>A0A923KQX7</accession>
<dbReference type="Pfam" id="PF04893">
    <property type="entry name" value="Yip1"/>
    <property type="match status" value="1"/>
</dbReference>
<feature type="transmembrane region" description="Helical" evidence="5">
    <location>
        <begin position="207"/>
        <end position="225"/>
    </location>
</feature>
<dbReference type="EMBL" id="JACOFZ010000016">
    <property type="protein sequence ID" value="MBC3883443.1"/>
    <property type="molecule type" value="Genomic_DNA"/>
</dbReference>
<feature type="transmembrane region" description="Helical" evidence="5">
    <location>
        <begin position="28"/>
        <end position="48"/>
    </location>
</feature>
<dbReference type="RefSeq" id="WP_186918065.1">
    <property type="nucleotide sequence ID" value="NZ_JACOFZ010000016.1"/>
</dbReference>
<feature type="transmembrane region" description="Helical" evidence="5">
    <location>
        <begin position="85"/>
        <end position="108"/>
    </location>
</feature>
<evidence type="ECO:0000259" key="6">
    <source>
        <dbReference type="Pfam" id="PF04893"/>
    </source>
</evidence>
<dbReference type="AlphaFoldDB" id="A0A923KQX7"/>
<dbReference type="Proteomes" id="UP000627446">
    <property type="component" value="Unassembled WGS sequence"/>
</dbReference>
<evidence type="ECO:0000256" key="4">
    <source>
        <dbReference type="ARBA" id="ARBA00023136"/>
    </source>
</evidence>
<comment type="subcellular location">
    <subcellularLocation>
        <location evidence="1">Membrane</location>
        <topology evidence="1">Multi-pass membrane protein</topology>
    </subcellularLocation>
</comment>
<keyword evidence="3 5" id="KW-1133">Transmembrane helix</keyword>
<sequence length="231" mass="25558">MANSQVTSLIQLFYEPKATFTGLKEKPASWLVLAITMLAGIAIFYWYFSTVDFAWMLDHMLSAQPDLKPEARDAMAKFMTRDTMMYSTLVGALVGTPIIFALFALYYFVASKVLGSSIGFGKWFHFTVWISAPALLGLPLMALQVATGNGQIGMEDLNMLSLNYLFGHAPVGSPWANFLNSFSLPYVWTMFLSFVGLRVWTERSTSACAIAAVLPYAFVYGGWALKTAISN</sequence>
<evidence type="ECO:0000256" key="2">
    <source>
        <dbReference type="ARBA" id="ARBA00022692"/>
    </source>
</evidence>
<protein>
    <submittedName>
        <fullName evidence="7">YIP1 family protein</fullName>
    </submittedName>
</protein>
<proteinExistence type="predicted"/>
<evidence type="ECO:0000313" key="8">
    <source>
        <dbReference type="Proteomes" id="UP000627446"/>
    </source>
</evidence>
<evidence type="ECO:0000256" key="5">
    <source>
        <dbReference type="SAM" id="Phobius"/>
    </source>
</evidence>
<feature type="transmembrane region" description="Helical" evidence="5">
    <location>
        <begin position="182"/>
        <end position="200"/>
    </location>
</feature>
<feature type="transmembrane region" description="Helical" evidence="5">
    <location>
        <begin position="123"/>
        <end position="145"/>
    </location>
</feature>
<reference evidence="7" key="1">
    <citation type="submission" date="2020-08" db="EMBL/GenBank/DDBJ databases">
        <title>Novel species isolated from subtropical streams in China.</title>
        <authorList>
            <person name="Lu H."/>
        </authorList>
    </citation>
    <scope>NUCLEOTIDE SEQUENCE</scope>
    <source>
        <strain evidence="7">LX22W</strain>
    </source>
</reference>
<gene>
    <name evidence="7" type="ORF">H8K36_18790</name>
</gene>
<keyword evidence="8" id="KW-1185">Reference proteome</keyword>
<name>A0A923KQX7_9BURK</name>